<dbReference type="AlphaFoldDB" id="A0A839RQE5"/>
<dbReference type="Pfam" id="PF13420">
    <property type="entry name" value="Acetyltransf_4"/>
    <property type="match status" value="1"/>
</dbReference>
<sequence length="188" mass="20342">MSSVRANIDDMGISRLVIRDATAADAAACAAIYAPYVTETAVSFETEAPSVADMAARIVSARDEYAWIVLEDDGVVVGYAHGGSHKARAAYRWSCEVSIYMQMGRRRTGGGRLLYRELFARLAARGYRTAVAGVALPNDASVGVHTAMGFEQVGVYKRIGWKNGAWHDVAWFQVALTDHGDEPPQAIS</sequence>
<dbReference type="EMBL" id="JACHWS010000002">
    <property type="protein sequence ID" value="MBB3038183.1"/>
    <property type="molecule type" value="Genomic_DNA"/>
</dbReference>
<dbReference type="Gene3D" id="3.40.630.30">
    <property type="match status" value="1"/>
</dbReference>
<keyword evidence="5" id="KW-1185">Reference proteome</keyword>
<feature type="domain" description="N-acetyltransferase" evidence="3">
    <location>
        <begin position="16"/>
        <end position="173"/>
    </location>
</feature>
<evidence type="ECO:0000256" key="2">
    <source>
        <dbReference type="ARBA" id="ARBA00023315"/>
    </source>
</evidence>
<organism evidence="4 5">
    <name type="scientific">Hoyosella altamirensis</name>
    <dbReference type="NCBI Taxonomy" id="616997"/>
    <lineage>
        <taxon>Bacteria</taxon>
        <taxon>Bacillati</taxon>
        <taxon>Actinomycetota</taxon>
        <taxon>Actinomycetes</taxon>
        <taxon>Mycobacteriales</taxon>
        <taxon>Hoyosellaceae</taxon>
        <taxon>Hoyosella</taxon>
    </lineage>
</organism>
<dbReference type="PROSITE" id="PS51186">
    <property type="entry name" value="GNAT"/>
    <property type="match status" value="1"/>
</dbReference>
<dbReference type="InterPro" id="IPR016181">
    <property type="entry name" value="Acyl_CoA_acyltransferase"/>
</dbReference>
<evidence type="ECO:0000259" key="3">
    <source>
        <dbReference type="PROSITE" id="PS51186"/>
    </source>
</evidence>
<dbReference type="InterPro" id="IPR000182">
    <property type="entry name" value="GNAT_dom"/>
</dbReference>
<evidence type="ECO:0000313" key="4">
    <source>
        <dbReference type="EMBL" id="MBB3038183.1"/>
    </source>
</evidence>
<dbReference type="EC" id="2.3.1.183" evidence="4"/>
<accession>A0A839RQE5</accession>
<reference evidence="4 5" key="1">
    <citation type="submission" date="2020-08" db="EMBL/GenBank/DDBJ databases">
        <title>Sequencing the genomes of 1000 actinobacteria strains.</title>
        <authorList>
            <person name="Klenk H.-P."/>
        </authorList>
    </citation>
    <scope>NUCLEOTIDE SEQUENCE [LARGE SCALE GENOMIC DNA]</scope>
    <source>
        <strain evidence="4 5">DSM 45258</strain>
    </source>
</reference>
<dbReference type="SUPFAM" id="SSF55729">
    <property type="entry name" value="Acyl-CoA N-acyltransferases (Nat)"/>
    <property type="match status" value="1"/>
</dbReference>
<name>A0A839RQE5_9ACTN</name>
<dbReference type="Proteomes" id="UP000567922">
    <property type="component" value="Unassembled WGS sequence"/>
</dbReference>
<dbReference type="GO" id="GO:0102971">
    <property type="term" value="F:phosphinothricin N-acetyltransferase activity"/>
    <property type="evidence" value="ECO:0007669"/>
    <property type="project" value="UniProtKB-EC"/>
</dbReference>
<protein>
    <submittedName>
        <fullName evidence="4">Phosphinothricin acetyltransferase</fullName>
        <ecNumber evidence="4">2.3.1.183</ecNumber>
    </submittedName>
</protein>
<gene>
    <name evidence="4" type="ORF">FHU29_002632</name>
</gene>
<keyword evidence="1 4" id="KW-0808">Transferase</keyword>
<keyword evidence="2 4" id="KW-0012">Acyltransferase</keyword>
<dbReference type="PANTHER" id="PTHR43072">
    <property type="entry name" value="N-ACETYLTRANSFERASE"/>
    <property type="match status" value="1"/>
</dbReference>
<comment type="caution">
    <text evidence="4">The sequence shown here is derived from an EMBL/GenBank/DDBJ whole genome shotgun (WGS) entry which is preliminary data.</text>
</comment>
<dbReference type="PANTHER" id="PTHR43072:SF23">
    <property type="entry name" value="UPF0039 PROTEIN C11D3.02C"/>
    <property type="match status" value="1"/>
</dbReference>
<evidence type="ECO:0000256" key="1">
    <source>
        <dbReference type="ARBA" id="ARBA00022679"/>
    </source>
</evidence>
<evidence type="ECO:0000313" key="5">
    <source>
        <dbReference type="Proteomes" id="UP000567922"/>
    </source>
</evidence>
<proteinExistence type="predicted"/>